<feature type="domain" description="GST N-terminal" evidence="1">
    <location>
        <begin position="1"/>
        <end position="39"/>
    </location>
</feature>
<dbReference type="PANTHER" id="PTHR42673">
    <property type="entry name" value="MALEYLACETOACETATE ISOMERASE"/>
    <property type="match status" value="1"/>
</dbReference>
<dbReference type="GO" id="GO:0006559">
    <property type="term" value="P:L-phenylalanine catabolic process"/>
    <property type="evidence" value="ECO:0007669"/>
    <property type="project" value="TreeGrafter"/>
</dbReference>
<dbReference type="GO" id="GO:0005739">
    <property type="term" value="C:mitochondrion"/>
    <property type="evidence" value="ECO:0007669"/>
    <property type="project" value="TreeGrafter"/>
</dbReference>
<dbReference type="EMBL" id="LLXE01000149">
    <property type="protein sequence ID" value="KUM61062.1"/>
    <property type="molecule type" value="Genomic_DNA"/>
</dbReference>
<dbReference type="AlphaFoldDB" id="A0A101MIA3"/>
<keyword evidence="4" id="KW-1185">Reference proteome</keyword>
<dbReference type="InterPro" id="IPR010987">
    <property type="entry name" value="Glutathione-S-Trfase_C-like"/>
</dbReference>
<evidence type="ECO:0000313" key="3">
    <source>
        <dbReference type="EMBL" id="KUM61062.1"/>
    </source>
</evidence>
<dbReference type="GO" id="GO:0006749">
    <property type="term" value="P:glutathione metabolic process"/>
    <property type="evidence" value="ECO:0007669"/>
    <property type="project" value="TreeGrafter"/>
</dbReference>
<dbReference type="InterPro" id="IPR036249">
    <property type="entry name" value="Thioredoxin-like_sf"/>
</dbReference>
<dbReference type="Gene3D" id="3.40.30.10">
    <property type="entry name" value="Glutaredoxin"/>
    <property type="match status" value="1"/>
</dbReference>
<evidence type="ECO:0000313" key="4">
    <source>
        <dbReference type="Proteomes" id="UP000055045"/>
    </source>
</evidence>
<dbReference type="STRING" id="48697.A0A101MIA3"/>
<dbReference type="SUPFAM" id="SSF47616">
    <property type="entry name" value="GST C-terminal domain-like"/>
    <property type="match status" value="1"/>
</dbReference>
<dbReference type="SUPFAM" id="SSF52833">
    <property type="entry name" value="Thioredoxin-like"/>
    <property type="match status" value="1"/>
</dbReference>
<accession>A0A101MIA3</accession>
<name>A0A101MIA3_PENFR</name>
<protein>
    <recommendedName>
        <fullName evidence="5">GST N-terminal domain-containing protein</fullName>
    </recommendedName>
</protein>
<dbReference type="GO" id="GO:0016034">
    <property type="term" value="F:maleylacetoacetate isomerase activity"/>
    <property type="evidence" value="ECO:0007669"/>
    <property type="project" value="TreeGrafter"/>
</dbReference>
<dbReference type="InterPro" id="IPR004045">
    <property type="entry name" value="Glutathione_S-Trfase_N"/>
</dbReference>
<comment type="caution">
    <text evidence="3">The sequence shown here is derived from an EMBL/GenBank/DDBJ whole genome shotgun (WGS) entry which is preliminary data.</text>
</comment>
<dbReference type="PROSITE" id="PS50405">
    <property type="entry name" value="GST_CTER"/>
    <property type="match status" value="1"/>
</dbReference>
<evidence type="ECO:0000259" key="2">
    <source>
        <dbReference type="PROSITE" id="PS50405"/>
    </source>
</evidence>
<feature type="domain" description="GST C-terminal" evidence="2">
    <location>
        <begin position="47"/>
        <end position="172"/>
    </location>
</feature>
<dbReference type="PROSITE" id="PS50404">
    <property type="entry name" value="GST_NTER"/>
    <property type="match status" value="1"/>
</dbReference>
<sequence length="177" mass="19469">MNPNKSIPILIIKEDENEIVLTQSIAILEYLEESLSTLAPLLPPSGDLVQRAQVREMVNIITKDIQPITNGRIAKRIRAIRGKAKDQIIFVTGFFFADLMAYEELLAKYGGQFSIGDVVTMADVCFAPAVEMALAYGTNLDGLPRVMGLFKKLGELPAFQKGNWKGQGDTPEAMRGP</sequence>
<evidence type="ECO:0000259" key="1">
    <source>
        <dbReference type="PROSITE" id="PS50404"/>
    </source>
</evidence>
<dbReference type="PANTHER" id="PTHR42673:SF4">
    <property type="entry name" value="MALEYLACETOACETATE ISOMERASE"/>
    <property type="match status" value="1"/>
</dbReference>
<organism evidence="3 4">
    <name type="scientific">Penicillium freii</name>
    <dbReference type="NCBI Taxonomy" id="48697"/>
    <lineage>
        <taxon>Eukaryota</taxon>
        <taxon>Fungi</taxon>
        <taxon>Dikarya</taxon>
        <taxon>Ascomycota</taxon>
        <taxon>Pezizomycotina</taxon>
        <taxon>Eurotiomycetes</taxon>
        <taxon>Eurotiomycetidae</taxon>
        <taxon>Eurotiales</taxon>
        <taxon>Aspergillaceae</taxon>
        <taxon>Penicillium</taxon>
    </lineage>
</organism>
<evidence type="ECO:0008006" key="5">
    <source>
        <dbReference type="Google" id="ProtNLM"/>
    </source>
</evidence>
<reference evidence="3 4" key="1">
    <citation type="submission" date="2015-10" db="EMBL/GenBank/DDBJ databases">
        <title>Genome sequencing of Penicillium freii.</title>
        <authorList>
            <person name="Nguyen H.D."/>
            <person name="Visagie C.M."/>
            <person name="Seifert K.A."/>
        </authorList>
    </citation>
    <scope>NUCLEOTIDE SEQUENCE [LARGE SCALE GENOMIC DNA]</scope>
    <source>
        <strain evidence="3 4">DAOM 242723</strain>
    </source>
</reference>
<proteinExistence type="predicted"/>
<gene>
    <name evidence="3" type="ORF">ACN42_g6042</name>
</gene>
<dbReference type="InterPro" id="IPR036282">
    <property type="entry name" value="Glutathione-S-Trfase_C_sf"/>
</dbReference>
<dbReference type="Proteomes" id="UP000055045">
    <property type="component" value="Unassembled WGS sequence"/>
</dbReference>
<dbReference type="GO" id="GO:0004364">
    <property type="term" value="F:glutathione transferase activity"/>
    <property type="evidence" value="ECO:0007669"/>
    <property type="project" value="TreeGrafter"/>
</dbReference>
<dbReference type="Gene3D" id="1.20.1050.10">
    <property type="match status" value="1"/>
</dbReference>